<proteinExistence type="predicted"/>
<dbReference type="AlphaFoldDB" id="A0A0W8FGM6"/>
<organism evidence="2">
    <name type="scientific">hydrocarbon metagenome</name>
    <dbReference type="NCBI Taxonomy" id="938273"/>
    <lineage>
        <taxon>unclassified sequences</taxon>
        <taxon>metagenomes</taxon>
        <taxon>ecological metagenomes</taxon>
    </lineage>
</organism>
<name>A0A0W8FGM6_9ZZZZ</name>
<feature type="region of interest" description="Disordered" evidence="1">
    <location>
        <begin position="1"/>
        <end position="26"/>
    </location>
</feature>
<protein>
    <submittedName>
        <fullName evidence="2">Uncharacterized protein</fullName>
    </submittedName>
</protein>
<gene>
    <name evidence="2" type="ORF">ASZ90_010273</name>
</gene>
<dbReference type="EMBL" id="LNQE01001236">
    <property type="protein sequence ID" value="KUG20004.1"/>
    <property type="molecule type" value="Genomic_DNA"/>
</dbReference>
<evidence type="ECO:0000313" key="2">
    <source>
        <dbReference type="EMBL" id="KUG20004.1"/>
    </source>
</evidence>
<comment type="caution">
    <text evidence="2">The sequence shown here is derived from an EMBL/GenBank/DDBJ whole genome shotgun (WGS) entry which is preliminary data.</text>
</comment>
<accession>A0A0W8FGM6</accession>
<reference evidence="2" key="1">
    <citation type="journal article" date="2015" name="Proc. Natl. Acad. Sci. U.S.A.">
        <title>Networks of energetic and metabolic interactions define dynamics in microbial communities.</title>
        <authorList>
            <person name="Embree M."/>
            <person name="Liu J.K."/>
            <person name="Al-Bassam M.M."/>
            <person name="Zengler K."/>
        </authorList>
    </citation>
    <scope>NUCLEOTIDE SEQUENCE</scope>
</reference>
<evidence type="ECO:0000256" key="1">
    <source>
        <dbReference type="SAM" id="MobiDB-lite"/>
    </source>
</evidence>
<sequence>MTIHTLHPPDREAAGPLRTGPCRRREKSGGYDFWQAVAGAGISPDAGQHLR</sequence>